<dbReference type="InterPro" id="IPR035994">
    <property type="entry name" value="Nucleoside_phosphorylase_sf"/>
</dbReference>
<dbReference type="Gene3D" id="3.40.50.1580">
    <property type="entry name" value="Nucleoside phosphorylase domain"/>
    <property type="match status" value="1"/>
</dbReference>
<gene>
    <name evidence="2" type="ORF">JOC31_000768</name>
</gene>
<dbReference type="SUPFAM" id="SSF53167">
    <property type="entry name" value="Purine and uridine phosphorylases"/>
    <property type="match status" value="1"/>
</dbReference>
<dbReference type="RefSeq" id="WP_205016853.1">
    <property type="nucleotide sequence ID" value="NZ_JAFBEI010000012.1"/>
</dbReference>
<protein>
    <submittedName>
        <fullName evidence="2">Uridine phosphorylase</fullName>
    </submittedName>
</protein>
<keyword evidence="3" id="KW-1185">Reference proteome</keyword>
<proteinExistence type="predicted"/>
<name>A0ABS2PLT3_9STRE</name>
<accession>A0ABS2PLT3</accession>
<evidence type="ECO:0000313" key="2">
    <source>
        <dbReference type="EMBL" id="MBM7635950.1"/>
    </source>
</evidence>
<comment type="caution">
    <text evidence="2">The sequence shown here is derived from an EMBL/GenBank/DDBJ whole genome shotgun (WGS) entry which is preliminary data.</text>
</comment>
<dbReference type="InterPro" id="IPR000845">
    <property type="entry name" value="Nucleoside_phosphorylase_d"/>
</dbReference>
<dbReference type="EMBL" id="JAFBEI010000012">
    <property type="protein sequence ID" value="MBM7635950.1"/>
    <property type="molecule type" value="Genomic_DNA"/>
</dbReference>
<evidence type="ECO:0000259" key="1">
    <source>
        <dbReference type="Pfam" id="PF01048"/>
    </source>
</evidence>
<dbReference type="Proteomes" id="UP000809081">
    <property type="component" value="Unassembled WGS sequence"/>
</dbReference>
<organism evidence="2 3">
    <name type="scientific">Streptococcus saliviloxodontae</name>
    <dbReference type="NCBI Taxonomy" id="1349416"/>
    <lineage>
        <taxon>Bacteria</taxon>
        <taxon>Bacillati</taxon>
        <taxon>Bacillota</taxon>
        <taxon>Bacilli</taxon>
        <taxon>Lactobacillales</taxon>
        <taxon>Streptococcaceae</taxon>
        <taxon>Streptococcus</taxon>
    </lineage>
</organism>
<reference evidence="2 3" key="1">
    <citation type="submission" date="2021-01" db="EMBL/GenBank/DDBJ databases">
        <title>Genomic Encyclopedia of Type Strains, Phase IV (KMG-IV): sequencing the most valuable type-strain genomes for metagenomic binning, comparative biology and taxonomic classification.</title>
        <authorList>
            <person name="Goeker M."/>
        </authorList>
    </citation>
    <scope>NUCLEOTIDE SEQUENCE [LARGE SCALE GENOMIC DNA]</scope>
    <source>
        <strain evidence="2 3">DSM 27513</strain>
    </source>
</reference>
<dbReference type="CDD" id="cd09007">
    <property type="entry name" value="NP-I_spr0068"/>
    <property type="match status" value="1"/>
</dbReference>
<sequence length="255" mass="28876">MLLEEFDPARAVIEPEDWFAIRGEMEEEICDTIIMPFSGTLFEKISSLENSRYGGYMSNINGKQPWFIYEEDGQKVAVMKALLGGSALVGKLEELKEAGFKNFIIFGTCGVLDGSLESNKLIVPTSSLRDEGMSYHYAPASEEIGYSEQHLAHFTGILDKLRIPHTQCKAWTTDAFYRETSDKVARRKKAGAKVVDMEWASVAAWAQFRDASVYHFFYTSDFVDTENGWDKRDGHEEEDLLRFFDIAMKIAGELA</sequence>
<dbReference type="Pfam" id="PF01048">
    <property type="entry name" value="PNP_UDP_1"/>
    <property type="match status" value="1"/>
</dbReference>
<evidence type="ECO:0000313" key="3">
    <source>
        <dbReference type="Proteomes" id="UP000809081"/>
    </source>
</evidence>
<feature type="domain" description="Nucleoside phosphorylase" evidence="1">
    <location>
        <begin position="94"/>
        <end position="246"/>
    </location>
</feature>